<comment type="caution">
    <text evidence="10">The sequence shown here is derived from an EMBL/GenBank/DDBJ whole genome shotgun (WGS) entry which is preliminary data.</text>
</comment>
<feature type="domain" description="ABC transporter" evidence="9">
    <location>
        <begin position="6"/>
        <end position="237"/>
    </location>
</feature>
<gene>
    <name evidence="10" type="ORF">B7O98_00650</name>
</gene>
<keyword evidence="4" id="KW-0547">Nucleotide-binding</keyword>
<keyword evidence="5 10" id="KW-0067">ATP-binding</keyword>
<dbReference type="GO" id="GO:0005524">
    <property type="term" value="F:ATP binding"/>
    <property type="evidence" value="ECO:0007669"/>
    <property type="project" value="UniProtKB-KW"/>
</dbReference>
<dbReference type="NCBIfam" id="TIGR01188">
    <property type="entry name" value="drrA"/>
    <property type="match status" value="1"/>
</dbReference>
<keyword evidence="6" id="KW-1278">Translocase</keyword>
<dbReference type="InterPro" id="IPR027417">
    <property type="entry name" value="P-loop_NTPase"/>
</dbReference>
<dbReference type="EMBL" id="NBVN01000001">
    <property type="protein sequence ID" value="PUA33961.1"/>
    <property type="molecule type" value="Genomic_DNA"/>
</dbReference>
<dbReference type="Pfam" id="PF00005">
    <property type="entry name" value="ABC_tran"/>
    <property type="match status" value="1"/>
</dbReference>
<dbReference type="PROSITE" id="PS00211">
    <property type="entry name" value="ABC_TRANSPORTER_1"/>
    <property type="match status" value="1"/>
</dbReference>
<dbReference type="InterPro" id="IPR003593">
    <property type="entry name" value="AAA+_ATPase"/>
</dbReference>
<dbReference type="PANTHER" id="PTHR43582:SF4">
    <property type="entry name" value="ANTIBIOTIC RESISTANCE ABC TRANSPORTER ATP-BINDING PROTEIN"/>
    <property type="match status" value="1"/>
</dbReference>
<evidence type="ECO:0000256" key="4">
    <source>
        <dbReference type="ARBA" id="ARBA00022741"/>
    </source>
</evidence>
<dbReference type="FunFam" id="3.40.50.300:FF:000589">
    <property type="entry name" value="ABC transporter, ATP-binding subunit"/>
    <property type="match status" value="1"/>
</dbReference>
<dbReference type="Proteomes" id="UP000244093">
    <property type="component" value="Unassembled WGS sequence"/>
</dbReference>
<dbReference type="SUPFAM" id="SSF52540">
    <property type="entry name" value="P-loop containing nucleoside triphosphate hydrolases"/>
    <property type="match status" value="1"/>
</dbReference>
<organism evidence="10 11">
    <name type="scientific">Zestosphaera tikiterensis</name>
    <dbReference type="NCBI Taxonomy" id="1973259"/>
    <lineage>
        <taxon>Archaea</taxon>
        <taxon>Thermoproteota</taxon>
        <taxon>Thermoprotei</taxon>
        <taxon>Desulfurococcales</taxon>
        <taxon>Desulfurococcaceae</taxon>
        <taxon>Zestosphaera</taxon>
    </lineage>
</organism>
<evidence type="ECO:0000256" key="8">
    <source>
        <dbReference type="ARBA" id="ARBA00049985"/>
    </source>
</evidence>
<dbReference type="InterPro" id="IPR017871">
    <property type="entry name" value="ABC_transporter-like_CS"/>
</dbReference>
<evidence type="ECO:0000259" key="9">
    <source>
        <dbReference type="PROSITE" id="PS50893"/>
    </source>
</evidence>
<dbReference type="Pfam" id="PF13732">
    <property type="entry name" value="DrrA1-3_C"/>
    <property type="match status" value="1"/>
</dbReference>
<comment type="subcellular location">
    <subcellularLocation>
        <location evidence="1">Cell membrane</location>
        <topology evidence="1">Peripheral membrane protein</topology>
        <orientation evidence="1">Cytoplasmic side</orientation>
    </subcellularLocation>
</comment>
<keyword evidence="7" id="KW-0472">Membrane</keyword>
<dbReference type="SMART" id="SM00382">
    <property type="entry name" value="AAA"/>
    <property type="match status" value="1"/>
</dbReference>
<dbReference type="GO" id="GO:1900753">
    <property type="term" value="P:doxorubicin transport"/>
    <property type="evidence" value="ECO:0007669"/>
    <property type="project" value="InterPro"/>
</dbReference>
<keyword evidence="3" id="KW-1003">Cell membrane</keyword>
<dbReference type="InterPro" id="IPR005894">
    <property type="entry name" value="DrrA"/>
</dbReference>
<dbReference type="InterPro" id="IPR025302">
    <property type="entry name" value="DrrA1/2-like_C"/>
</dbReference>
<protein>
    <submittedName>
        <fullName evidence="10">ABC transporter ATP-binding protein</fullName>
    </submittedName>
</protein>
<evidence type="ECO:0000256" key="6">
    <source>
        <dbReference type="ARBA" id="ARBA00022967"/>
    </source>
</evidence>
<comment type="similarity">
    <text evidence="8">Belongs to the ABC transporter superfamily. Drug exporter-1 (DrugE1) (TC 3.A.1.105) family.</text>
</comment>
<dbReference type="GO" id="GO:0043215">
    <property type="term" value="P:daunorubicin transport"/>
    <property type="evidence" value="ECO:0007669"/>
    <property type="project" value="InterPro"/>
</dbReference>
<proteinExistence type="inferred from homology"/>
<dbReference type="Gene3D" id="3.40.50.300">
    <property type="entry name" value="P-loop containing nucleotide triphosphate hydrolases"/>
    <property type="match status" value="1"/>
</dbReference>
<evidence type="ECO:0000313" key="11">
    <source>
        <dbReference type="Proteomes" id="UP000244093"/>
    </source>
</evidence>
<dbReference type="GO" id="GO:0005886">
    <property type="term" value="C:plasma membrane"/>
    <property type="evidence" value="ECO:0007669"/>
    <property type="project" value="UniProtKB-SubCell"/>
</dbReference>
<dbReference type="PANTHER" id="PTHR43582">
    <property type="entry name" value="LINEARMYCIN RESISTANCE ATP-BINDING PROTEIN LNRL"/>
    <property type="match status" value="1"/>
</dbReference>
<reference evidence="10 11" key="1">
    <citation type="journal article" date="2018" name="Syst. Appl. Microbiol.">
        <title>A new symbiotic nanoarchaeote (Candidatus Nanoclepta minutus) and its host (Zestosphaera tikiterensis gen. nov., sp. nov.) from a New Zealand hot spring.</title>
        <authorList>
            <person name="St John E."/>
            <person name="Liu Y."/>
            <person name="Podar M."/>
            <person name="Stott M.B."/>
            <person name="Meneghin J."/>
            <person name="Chen Z."/>
            <person name="Lagutin K."/>
            <person name="Mitchell K."/>
            <person name="Reysenbach A.L."/>
        </authorList>
    </citation>
    <scope>NUCLEOTIDE SEQUENCE [LARGE SCALE GENOMIC DNA]</scope>
    <source>
        <strain evidence="10">NZ3</strain>
    </source>
</reference>
<evidence type="ECO:0000256" key="5">
    <source>
        <dbReference type="ARBA" id="ARBA00022840"/>
    </source>
</evidence>
<evidence type="ECO:0000256" key="1">
    <source>
        <dbReference type="ARBA" id="ARBA00004413"/>
    </source>
</evidence>
<accession>A0A2R7Y8T8</accession>
<dbReference type="GO" id="GO:0016887">
    <property type="term" value="F:ATP hydrolysis activity"/>
    <property type="evidence" value="ECO:0007669"/>
    <property type="project" value="InterPro"/>
</dbReference>
<evidence type="ECO:0000256" key="7">
    <source>
        <dbReference type="ARBA" id="ARBA00023136"/>
    </source>
</evidence>
<dbReference type="AlphaFoldDB" id="A0A2R7Y8T8"/>
<evidence type="ECO:0000256" key="2">
    <source>
        <dbReference type="ARBA" id="ARBA00022448"/>
    </source>
</evidence>
<evidence type="ECO:0000256" key="3">
    <source>
        <dbReference type="ARBA" id="ARBA00022475"/>
    </source>
</evidence>
<dbReference type="PROSITE" id="PS50893">
    <property type="entry name" value="ABC_TRANSPORTER_2"/>
    <property type="match status" value="1"/>
</dbReference>
<sequence>MVEYAVVAENLIKRFKDVVAVNDVSFKVERGEIFGLLGPNGAGKTTTIHILTTILKPTSGKAYVAGYDVVKEPAKVRSKIGIVFQDPSLDNQLTAYDNMFIHGRLYGLNGDALRNKIFELLEFVELKEFANKQVRYFSGGMRRRLEIARALLHQPDVLFLDEPTLGLDPQTRVRIWDYIMSVKKERNTTIVLTTHYMDEAEELCDRIAIMDKGKIIAEGTAEELKSMLGSEVIYVKVVNNASCVEANFIEKCVRVRENLLEVVVKDASTAIPKLFDVMTSKGLKIVEVSYRKPTLNEVFIHLTGRELRDALEESGRPHLGPRAWR</sequence>
<evidence type="ECO:0000313" key="10">
    <source>
        <dbReference type="EMBL" id="PUA33961.1"/>
    </source>
</evidence>
<name>A0A2R7Y8T8_9CREN</name>
<dbReference type="InterPro" id="IPR003439">
    <property type="entry name" value="ABC_transporter-like_ATP-bd"/>
</dbReference>
<keyword evidence="2" id="KW-0813">Transport</keyword>